<evidence type="ECO:0000256" key="8">
    <source>
        <dbReference type="RuleBase" id="RU003953"/>
    </source>
</evidence>
<feature type="domain" description="Poly A polymerase head" evidence="10">
    <location>
        <begin position="29"/>
        <end position="151"/>
    </location>
</feature>
<comment type="cofactor">
    <cofactor evidence="1">
        <name>Mg(2+)</name>
        <dbReference type="ChEBI" id="CHEBI:18420"/>
    </cofactor>
</comment>
<reference evidence="13" key="1">
    <citation type="submission" date="2016-11" db="EMBL/GenBank/DDBJ databases">
        <title>Complete Genome Sequence of alachlor-degrading Sphingomonas sp. strain JJ-A5.</title>
        <authorList>
            <person name="Lee H."/>
            <person name="Ka J.-O."/>
        </authorList>
    </citation>
    <scope>NUCLEOTIDE SEQUENCE [LARGE SCALE GENOMIC DNA]</scope>
    <source>
        <strain evidence="13">JJ-A5</strain>
    </source>
</reference>
<keyword evidence="7" id="KW-0460">Magnesium</keyword>
<evidence type="ECO:0000256" key="7">
    <source>
        <dbReference type="ARBA" id="ARBA00022842"/>
    </source>
</evidence>
<keyword evidence="6" id="KW-0547">Nucleotide-binding</keyword>
<evidence type="ECO:0000313" key="13">
    <source>
        <dbReference type="Proteomes" id="UP000182063"/>
    </source>
</evidence>
<dbReference type="GO" id="GO:0000049">
    <property type="term" value="F:tRNA binding"/>
    <property type="evidence" value="ECO:0007669"/>
    <property type="project" value="TreeGrafter"/>
</dbReference>
<dbReference type="CDD" id="cd05398">
    <property type="entry name" value="NT_ClassII-CCAase"/>
    <property type="match status" value="1"/>
</dbReference>
<evidence type="ECO:0000259" key="11">
    <source>
        <dbReference type="Pfam" id="PF12627"/>
    </source>
</evidence>
<evidence type="ECO:0000256" key="5">
    <source>
        <dbReference type="ARBA" id="ARBA00022723"/>
    </source>
</evidence>
<dbReference type="InterPro" id="IPR050264">
    <property type="entry name" value="Bact_CCA-adding_enz_type3_sf"/>
</dbReference>
<keyword evidence="3" id="KW-0819">tRNA processing</keyword>
<dbReference type="Pfam" id="PF12627">
    <property type="entry name" value="PolyA_pol_RNAbd"/>
    <property type="match status" value="1"/>
</dbReference>
<keyword evidence="4 12" id="KW-0548">Nucleotidyltransferase</keyword>
<dbReference type="PANTHER" id="PTHR46173:SF1">
    <property type="entry name" value="CCA TRNA NUCLEOTIDYLTRANSFERASE 1, MITOCHONDRIAL"/>
    <property type="match status" value="1"/>
</dbReference>
<dbReference type="AlphaFoldDB" id="A0A1L3ZRX4"/>
<feature type="compositionally biased region" description="Polar residues" evidence="9">
    <location>
        <begin position="403"/>
        <end position="415"/>
    </location>
</feature>
<keyword evidence="13" id="KW-1185">Reference proteome</keyword>
<dbReference type="Proteomes" id="UP000182063">
    <property type="component" value="Chromosome"/>
</dbReference>
<proteinExistence type="inferred from homology"/>
<evidence type="ECO:0000256" key="6">
    <source>
        <dbReference type="ARBA" id="ARBA00022741"/>
    </source>
</evidence>
<feature type="domain" description="tRNA nucleotidyltransferase/poly(A) polymerase RNA and SrmB- binding" evidence="11">
    <location>
        <begin position="183"/>
        <end position="238"/>
    </location>
</feature>
<evidence type="ECO:0000256" key="2">
    <source>
        <dbReference type="ARBA" id="ARBA00022679"/>
    </source>
</evidence>
<evidence type="ECO:0000256" key="3">
    <source>
        <dbReference type="ARBA" id="ARBA00022694"/>
    </source>
</evidence>
<dbReference type="Gene3D" id="1.10.3090.10">
    <property type="entry name" value="cca-adding enzyme, domain 2"/>
    <property type="match status" value="1"/>
</dbReference>
<dbReference type="Gene3D" id="3.30.460.10">
    <property type="entry name" value="Beta Polymerase, domain 2"/>
    <property type="match status" value="1"/>
</dbReference>
<dbReference type="GO" id="GO:0008033">
    <property type="term" value="P:tRNA processing"/>
    <property type="evidence" value="ECO:0007669"/>
    <property type="project" value="UniProtKB-KW"/>
</dbReference>
<dbReference type="InterPro" id="IPR032828">
    <property type="entry name" value="PolyA_RNA-bd"/>
</dbReference>
<dbReference type="STRING" id="1921510.BSL82_02695"/>
<evidence type="ECO:0000259" key="10">
    <source>
        <dbReference type="Pfam" id="PF01743"/>
    </source>
</evidence>
<dbReference type="EMBL" id="CP018221">
    <property type="protein sequence ID" value="API58350.1"/>
    <property type="molecule type" value="Genomic_DNA"/>
</dbReference>
<protein>
    <submittedName>
        <fullName evidence="12">Polynucleotide adenylyltransferase</fullName>
    </submittedName>
</protein>
<name>A0A1L3ZRX4_9SPHN</name>
<dbReference type="SUPFAM" id="SSF81891">
    <property type="entry name" value="Poly A polymerase C-terminal region-like"/>
    <property type="match status" value="1"/>
</dbReference>
<dbReference type="PANTHER" id="PTHR46173">
    <property type="entry name" value="CCA TRNA NUCLEOTIDYLTRANSFERASE 1, MITOCHONDRIAL"/>
    <property type="match status" value="1"/>
</dbReference>
<evidence type="ECO:0000313" key="12">
    <source>
        <dbReference type="EMBL" id="API58350.1"/>
    </source>
</evidence>
<keyword evidence="2 8" id="KW-0808">Transferase</keyword>
<dbReference type="GO" id="GO:0016779">
    <property type="term" value="F:nucleotidyltransferase activity"/>
    <property type="evidence" value="ECO:0007669"/>
    <property type="project" value="UniProtKB-KW"/>
</dbReference>
<evidence type="ECO:0000256" key="1">
    <source>
        <dbReference type="ARBA" id="ARBA00001946"/>
    </source>
</evidence>
<accession>A0A1L3ZRX4</accession>
<feature type="region of interest" description="Disordered" evidence="9">
    <location>
        <begin position="396"/>
        <end position="415"/>
    </location>
</feature>
<dbReference type="RefSeq" id="WP_072595923.1">
    <property type="nucleotide sequence ID" value="NZ_CP018221.1"/>
</dbReference>
<dbReference type="InterPro" id="IPR002646">
    <property type="entry name" value="PolA_pol_head_dom"/>
</dbReference>
<dbReference type="GO" id="GO:0000166">
    <property type="term" value="F:nucleotide binding"/>
    <property type="evidence" value="ECO:0007669"/>
    <property type="project" value="UniProtKB-KW"/>
</dbReference>
<dbReference type="KEGG" id="sphj:BSL82_02695"/>
<dbReference type="InterPro" id="IPR043519">
    <property type="entry name" value="NT_sf"/>
</dbReference>
<evidence type="ECO:0000256" key="9">
    <source>
        <dbReference type="SAM" id="MobiDB-lite"/>
    </source>
</evidence>
<dbReference type="Pfam" id="PF01743">
    <property type="entry name" value="PolyA_pol"/>
    <property type="match status" value="1"/>
</dbReference>
<keyword evidence="8" id="KW-0694">RNA-binding</keyword>
<evidence type="ECO:0000256" key="4">
    <source>
        <dbReference type="ARBA" id="ARBA00022695"/>
    </source>
</evidence>
<keyword evidence="5" id="KW-0479">Metal-binding</keyword>
<dbReference type="SUPFAM" id="SSF81301">
    <property type="entry name" value="Nucleotidyltransferase"/>
    <property type="match status" value="1"/>
</dbReference>
<dbReference type="GO" id="GO:0046872">
    <property type="term" value="F:metal ion binding"/>
    <property type="evidence" value="ECO:0007669"/>
    <property type="project" value="UniProtKB-KW"/>
</dbReference>
<organism evidence="12 13">
    <name type="scientific">Tardibacter chloracetimidivorans</name>
    <dbReference type="NCBI Taxonomy" id="1921510"/>
    <lineage>
        <taxon>Bacteria</taxon>
        <taxon>Pseudomonadati</taxon>
        <taxon>Pseudomonadota</taxon>
        <taxon>Alphaproteobacteria</taxon>
        <taxon>Sphingomonadales</taxon>
        <taxon>Sphingomonadaceae</taxon>
        <taxon>Tardibacter</taxon>
    </lineage>
</organism>
<sequence>MKLPPQAWQALPGAGAIMAALDVAAGTSRVVGGAVRDALIGLQVSDVDLATRLQPGEVVERLEAAGLKAVPTGIDHGTITAVAPDFVMEVTTLRRDVSTDGRRATVAFTDDWREDAARRDFTFNALSANPVTGEIFDYFGGLEDLRRHHVRFIGSPLERIAEDHLRILRFFRFHARFGEGLPDPEGLAACADRANDLMALSRERIREELLKLLAVTDPAPTVRLMVDHGIFSPVLPEIGPGSVARLAATVEAERKAGQAASSIRRLAALFPPDPELAADVARRLRLSNAERKRLVTAAGRTSAEVASEPAVLAYRLGLEEAVDRLLLAGAPPASVQKLQGWERPRLAVTGGDLVARGVEKGPQVSALLKAIEDDWVTAGFPPRSSAIEAIVAKRLGQSAAEKPSNSPDTQGNPRH</sequence>
<gene>
    <name evidence="12" type="ORF">BSL82_02695</name>
</gene>
<comment type="similarity">
    <text evidence="8">Belongs to the tRNA nucleotidyltransferase/poly(A) polymerase family.</text>
</comment>